<comment type="subcellular location">
    <subcellularLocation>
        <location evidence="1 10">Cell membrane</location>
        <topology evidence="1 10">Multi-pass membrane protein</topology>
    </subcellularLocation>
</comment>
<feature type="transmembrane region" description="Helical" evidence="10">
    <location>
        <begin position="429"/>
        <end position="446"/>
    </location>
</feature>
<evidence type="ECO:0000313" key="12">
    <source>
        <dbReference type="Proteomes" id="UP001437256"/>
    </source>
</evidence>
<evidence type="ECO:0000256" key="1">
    <source>
        <dbReference type="ARBA" id="ARBA00004651"/>
    </source>
</evidence>
<gene>
    <name evidence="11" type="ORF">AAF712_015059</name>
</gene>
<feature type="transmembrane region" description="Helical" evidence="10">
    <location>
        <begin position="607"/>
        <end position="624"/>
    </location>
</feature>
<keyword evidence="6 10" id="KW-0812">Transmembrane</keyword>
<evidence type="ECO:0000256" key="9">
    <source>
        <dbReference type="ARBA" id="ARBA00048014"/>
    </source>
</evidence>
<dbReference type="PANTHER" id="PTHR22914:SF9">
    <property type="entry name" value="CHITIN SYNTHASE 1"/>
    <property type="match status" value="1"/>
</dbReference>
<dbReference type="EC" id="2.4.1.16" evidence="2 10"/>
<keyword evidence="10" id="KW-1133">Transmembrane helix</keyword>
<feature type="transmembrane region" description="Helical" evidence="10">
    <location>
        <begin position="514"/>
        <end position="534"/>
    </location>
</feature>
<keyword evidence="8 10" id="KW-0961">Cell wall biogenesis/degradation</keyword>
<feature type="transmembrane region" description="Helical" evidence="10">
    <location>
        <begin position="396"/>
        <end position="417"/>
    </location>
</feature>
<feature type="transmembrane region" description="Helical" evidence="10">
    <location>
        <begin position="482"/>
        <end position="502"/>
    </location>
</feature>
<sequence length="669" mass="75511">MDDEDEELFCRTMYGVMKNIAYLCKNDCSDTWGKEAWKKVVVCIISDGRSKINPRTLFVITAMGAYQDDVAKNVVNGKLVAAHVYEYTTQIAVSVTPGLKIEGPEEGHMPVQIIFCLKEKNQKKINSHRWFFNAFAPILNPNVCVLLDAGTIPGPASIYHLWKSFEISPNVGGAYGEMLALKSRWDFSSTKSLLAAQNPDYKRRDTPYNCPFILAKTLEPILGHRLAVSPSALSAYRYIALQNDWKGEGPLQNYFLGEEIHGDEVEHGISTANKYLAEDRILCWELVSKRGVRWISRYVEGAYAVTDVPDEIPELISQRRRWLNGSFFAAVHSTIHSHYIHRSAHSIMRKFLIRVEVLHQLFSLTFSWLALANYYIAFAMLSNTLEADHYDLGKGIYVVNILSRYTCLGLLVICFVLSLGNRPQRSKRLYTASFLGFAVITIYMMASPKRLAFEGIEHISKEMTEQGSVVYESVRDTLGNSFFTPLIAATLGLCIVGSGILFKLWHIMTSSVQYLLIAPSHITVLNVYAFANVYEVWQWGTKGDVKIPKVSSENQNEVMAAKPTENKDVNTQYEDALHVLQTKPPKETKRRIDQEDYHHRMFRTNVLLAWAFSNALLAAITIQANGKVEDQDAQNSMKGLLAFLLFCVSISSFEKGPLNLPSSALLRIH</sequence>
<comment type="similarity">
    <text evidence="10">Belongs to the chitin synthase family.</text>
</comment>
<accession>A0ABR2Z9K4</accession>
<comment type="catalytic activity">
    <reaction evidence="9 10">
        <text>[(1-&gt;4)-N-acetyl-beta-D-glucosaminyl](n) + UDP-N-acetyl-alpha-D-glucosamine = [(1-&gt;4)-N-acetyl-beta-D-glucosaminyl](n+1) + UDP + H(+)</text>
        <dbReference type="Rhea" id="RHEA:16637"/>
        <dbReference type="Rhea" id="RHEA-COMP:9593"/>
        <dbReference type="Rhea" id="RHEA-COMP:9595"/>
        <dbReference type="ChEBI" id="CHEBI:15378"/>
        <dbReference type="ChEBI" id="CHEBI:17029"/>
        <dbReference type="ChEBI" id="CHEBI:57705"/>
        <dbReference type="ChEBI" id="CHEBI:58223"/>
        <dbReference type="EC" id="2.4.1.16"/>
    </reaction>
</comment>
<dbReference type="InterPro" id="IPR004835">
    <property type="entry name" value="Chitin_synth"/>
</dbReference>
<evidence type="ECO:0000256" key="7">
    <source>
        <dbReference type="ARBA" id="ARBA00023136"/>
    </source>
</evidence>
<evidence type="ECO:0000313" key="11">
    <source>
        <dbReference type="EMBL" id="KAL0058271.1"/>
    </source>
</evidence>
<dbReference type="PANTHER" id="PTHR22914">
    <property type="entry name" value="CHITIN SYNTHASE"/>
    <property type="match status" value="1"/>
</dbReference>
<name>A0ABR2Z9K4_9AGAR</name>
<keyword evidence="4 10" id="KW-0328">Glycosyltransferase</keyword>
<comment type="function">
    <text evidence="10">Polymerizes chitin, a structural polymer of the cell wall and septum, by transferring the sugar moiety of UDP-GlcNAc to the non-reducing end of the growing chitin polymer.</text>
</comment>
<dbReference type="Proteomes" id="UP001437256">
    <property type="component" value="Unassembled WGS sequence"/>
</dbReference>
<keyword evidence="12" id="KW-1185">Reference proteome</keyword>
<evidence type="ECO:0000256" key="6">
    <source>
        <dbReference type="ARBA" id="ARBA00022692"/>
    </source>
</evidence>
<keyword evidence="3 10" id="KW-1003">Cell membrane</keyword>
<evidence type="ECO:0000256" key="5">
    <source>
        <dbReference type="ARBA" id="ARBA00022679"/>
    </source>
</evidence>
<evidence type="ECO:0000256" key="10">
    <source>
        <dbReference type="RuleBase" id="RU366040"/>
    </source>
</evidence>
<feature type="transmembrane region" description="Helical" evidence="10">
    <location>
        <begin position="357"/>
        <end position="376"/>
    </location>
</feature>
<evidence type="ECO:0000256" key="3">
    <source>
        <dbReference type="ARBA" id="ARBA00022475"/>
    </source>
</evidence>
<dbReference type="EMBL" id="JBBXMP010000340">
    <property type="protein sequence ID" value="KAL0058271.1"/>
    <property type="molecule type" value="Genomic_DNA"/>
</dbReference>
<evidence type="ECO:0000256" key="4">
    <source>
        <dbReference type="ARBA" id="ARBA00022676"/>
    </source>
</evidence>
<comment type="caution">
    <text evidence="11">The sequence shown here is derived from an EMBL/GenBank/DDBJ whole genome shotgun (WGS) entry which is preliminary data.</text>
</comment>
<keyword evidence="7 10" id="KW-0472">Membrane</keyword>
<proteinExistence type="inferred from homology"/>
<evidence type="ECO:0000256" key="8">
    <source>
        <dbReference type="ARBA" id="ARBA00023316"/>
    </source>
</evidence>
<protein>
    <recommendedName>
        <fullName evidence="2 10">Chitin synthase</fullName>
        <ecNumber evidence="2 10">2.4.1.16</ecNumber>
    </recommendedName>
</protein>
<organism evidence="11 12">
    <name type="scientific">Marasmius tenuissimus</name>
    <dbReference type="NCBI Taxonomy" id="585030"/>
    <lineage>
        <taxon>Eukaryota</taxon>
        <taxon>Fungi</taxon>
        <taxon>Dikarya</taxon>
        <taxon>Basidiomycota</taxon>
        <taxon>Agaricomycotina</taxon>
        <taxon>Agaricomycetes</taxon>
        <taxon>Agaricomycetidae</taxon>
        <taxon>Agaricales</taxon>
        <taxon>Marasmiineae</taxon>
        <taxon>Marasmiaceae</taxon>
        <taxon>Marasmius</taxon>
    </lineage>
</organism>
<dbReference type="Pfam" id="PF01644">
    <property type="entry name" value="Chitin_synth_1"/>
    <property type="match status" value="1"/>
</dbReference>
<evidence type="ECO:0000256" key="2">
    <source>
        <dbReference type="ARBA" id="ARBA00012543"/>
    </source>
</evidence>
<keyword evidence="5 10" id="KW-0808">Transferase</keyword>
<reference evidence="11 12" key="1">
    <citation type="submission" date="2024-05" db="EMBL/GenBank/DDBJ databases">
        <title>A draft genome resource for the thread blight pathogen Marasmius tenuissimus strain MS-2.</title>
        <authorList>
            <person name="Yulfo-Soto G.E."/>
            <person name="Baruah I.K."/>
            <person name="Amoako-Attah I."/>
            <person name="Bukari Y."/>
            <person name="Meinhardt L.W."/>
            <person name="Bailey B.A."/>
            <person name="Cohen S.P."/>
        </authorList>
    </citation>
    <scope>NUCLEOTIDE SEQUENCE [LARGE SCALE GENOMIC DNA]</scope>
    <source>
        <strain evidence="11 12">MS-2</strain>
    </source>
</reference>